<dbReference type="GO" id="GO:0005524">
    <property type="term" value="F:ATP binding"/>
    <property type="evidence" value="ECO:0007669"/>
    <property type="project" value="InterPro"/>
</dbReference>
<accession>A0AAD4GAV5</accession>
<keyword evidence="3" id="KW-1185">Reference proteome</keyword>
<evidence type="ECO:0000313" key="2">
    <source>
        <dbReference type="EMBL" id="KAF8434285.1"/>
    </source>
</evidence>
<organism evidence="2 3">
    <name type="scientific">Boletus edulis BED1</name>
    <dbReference type="NCBI Taxonomy" id="1328754"/>
    <lineage>
        <taxon>Eukaryota</taxon>
        <taxon>Fungi</taxon>
        <taxon>Dikarya</taxon>
        <taxon>Basidiomycota</taxon>
        <taxon>Agaricomycotina</taxon>
        <taxon>Agaricomycetes</taxon>
        <taxon>Agaricomycetidae</taxon>
        <taxon>Boletales</taxon>
        <taxon>Boletineae</taxon>
        <taxon>Boletaceae</taxon>
        <taxon>Boletoideae</taxon>
        <taxon>Boletus</taxon>
    </lineage>
</organism>
<comment type="caution">
    <text evidence="2">The sequence shown here is derived from an EMBL/GenBank/DDBJ whole genome shotgun (WGS) entry which is preliminary data.</text>
</comment>
<dbReference type="PROSITE" id="PS50011">
    <property type="entry name" value="PROTEIN_KINASE_DOM"/>
    <property type="match status" value="1"/>
</dbReference>
<gene>
    <name evidence="2" type="ORF">L210DRAFT_949368</name>
</gene>
<dbReference type="InterPro" id="IPR011009">
    <property type="entry name" value="Kinase-like_dom_sf"/>
</dbReference>
<dbReference type="PROSITE" id="PS00109">
    <property type="entry name" value="PROTEIN_KINASE_TYR"/>
    <property type="match status" value="1"/>
</dbReference>
<dbReference type="GO" id="GO:0004672">
    <property type="term" value="F:protein kinase activity"/>
    <property type="evidence" value="ECO:0007669"/>
    <property type="project" value="InterPro"/>
</dbReference>
<evidence type="ECO:0000259" key="1">
    <source>
        <dbReference type="PROSITE" id="PS50011"/>
    </source>
</evidence>
<evidence type="ECO:0000313" key="3">
    <source>
        <dbReference type="Proteomes" id="UP001194468"/>
    </source>
</evidence>
<name>A0AAD4GAV5_BOLED</name>
<dbReference type="AlphaFoldDB" id="A0AAD4GAV5"/>
<protein>
    <recommendedName>
        <fullName evidence="1">Protein kinase domain-containing protein</fullName>
    </recommendedName>
</protein>
<sequence length="439" mass="49574">MYQEDFLVQDGRPIHRTGPPITIYEEVFADIVDNLAHLSDIPDDEYVLAKTGEFVKNALDVYLCEAERESSVHALVETLLDVELRTCVPTSIPTMESDAVVEENGAIFFHVECKNELGLGGIANLQGPRILLKHITESKYARIRNKTCCPCIHLSICGPYILFGGSVLTDTYNYQLFTDYICLGGDPFLTCKIYNTAKVFSVFRSALRKLREKYEGIGCPDAIRCVHSRLFPRPAYLPNTSLPNLVFEKRFVPARFYVHSPCRTLFRAKYGGRPVLVKFSGRYNHVAHRALAGRGFAPQLHFYTQLRGGVHMVVMDFIDGLDAHSQFGKSELPGEVVKQLQEALTTLHEQNLVHGDVRRSNILVKKPSTTSPESKAIMDVDMPWHAYLMDFELAGEAKKDRYTPLLNRHIRWPPGVHAGGLMETVHDNLMLQKIIHTDT</sequence>
<dbReference type="InterPro" id="IPR008266">
    <property type="entry name" value="Tyr_kinase_AS"/>
</dbReference>
<dbReference type="InterPro" id="IPR000719">
    <property type="entry name" value="Prot_kinase_dom"/>
</dbReference>
<feature type="domain" description="Protein kinase" evidence="1">
    <location>
        <begin position="188"/>
        <end position="439"/>
    </location>
</feature>
<dbReference type="SUPFAM" id="SSF56112">
    <property type="entry name" value="Protein kinase-like (PK-like)"/>
    <property type="match status" value="1"/>
</dbReference>
<dbReference type="Gene3D" id="1.10.510.10">
    <property type="entry name" value="Transferase(Phosphotransferase) domain 1"/>
    <property type="match status" value="1"/>
</dbReference>
<reference evidence="2" key="2">
    <citation type="journal article" date="2020" name="Nat. Commun.">
        <title>Large-scale genome sequencing of mycorrhizal fungi provides insights into the early evolution of symbiotic traits.</title>
        <authorList>
            <person name="Miyauchi S."/>
            <person name="Kiss E."/>
            <person name="Kuo A."/>
            <person name="Drula E."/>
            <person name="Kohler A."/>
            <person name="Sanchez-Garcia M."/>
            <person name="Morin E."/>
            <person name="Andreopoulos B."/>
            <person name="Barry K.W."/>
            <person name="Bonito G."/>
            <person name="Buee M."/>
            <person name="Carver A."/>
            <person name="Chen C."/>
            <person name="Cichocki N."/>
            <person name="Clum A."/>
            <person name="Culley D."/>
            <person name="Crous P.W."/>
            <person name="Fauchery L."/>
            <person name="Girlanda M."/>
            <person name="Hayes R.D."/>
            <person name="Keri Z."/>
            <person name="LaButti K."/>
            <person name="Lipzen A."/>
            <person name="Lombard V."/>
            <person name="Magnuson J."/>
            <person name="Maillard F."/>
            <person name="Murat C."/>
            <person name="Nolan M."/>
            <person name="Ohm R.A."/>
            <person name="Pangilinan J."/>
            <person name="Pereira M.F."/>
            <person name="Perotto S."/>
            <person name="Peter M."/>
            <person name="Pfister S."/>
            <person name="Riley R."/>
            <person name="Sitrit Y."/>
            <person name="Stielow J.B."/>
            <person name="Szollosi G."/>
            <person name="Zifcakova L."/>
            <person name="Stursova M."/>
            <person name="Spatafora J.W."/>
            <person name="Tedersoo L."/>
            <person name="Vaario L.M."/>
            <person name="Yamada A."/>
            <person name="Yan M."/>
            <person name="Wang P."/>
            <person name="Xu J."/>
            <person name="Bruns T."/>
            <person name="Baldrian P."/>
            <person name="Vilgalys R."/>
            <person name="Dunand C."/>
            <person name="Henrissat B."/>
            <person name="Grigoriev I.V."/>
            <person name="Hibbett D."/>
            <person name="Nagy L.G."/>
            <person name="Martin F.M."/>
        </authorList>
    </citation>
    <scope>NUCLEOTIDE SEQUENCE</scope>
    <source>
        <strain evidence="2">BED1</strain>
    </source>
</reference>
<reference evidence="2" key="1">
    <citation type="submission" date="2019-10" db="EMBL/GenBank/DDBJ databases">
        <authorList>
            <consortium name="DOE Joint Genome Institute"/>
            <person name="Kuo A."/>
            <person name="Miyauchi S."/>
            <person name="Kiss E."/>
            <person name="Drula E."/>
            <person name="Kohler A."/>
            <person name="Sanchez-Garcia M."/>
            <person name="Andreopoulos B."/>
            <person name="Barry K.W."/>
            <person name="Bonito G."/>
            <person name="Buee M."/>
            <person name="Carver A."/>
            <person name="Chen C."/>
            <person name="Cichocki N."/>
            <person name="Clum A."/>
            <person name="Culley D."/>
            <person name="Crous P.W."/>
            <person name="Fauchery L."/>
            <person name="Girlanda M."/>
            <person name="Hayes R."/>
            <person name="Keri Z."/>
            <person name="LaButti K."/>
            <person name="Lipzen A."/>
            <person name="Lombard V."/>
            <person name="Magnuson J."/>
            <person name="Maillard F."/>
            <person name="Morin E."/>
            <person name="Murat C."/>
            <person name="Nolan M."/>
            <person name="Ohm R."/>
            <person name="Pangilinan J."/>
            <person name="Pereira M."/>
            <person name="Perotto S."/>
            <person name="Peter M."/>
            <person name="Riley R."/>
            <person name="Sitrit Y."/>
            <person name="Stielow B."/>
            <person name="Szollosi G."/>
            <person name="Zifcakova L."/>
            <person name="Stursova M."/>
            <person name="Spatafora J.W."/>
            <person name="Tedersoo L."/>
            <person name="Vaario L.-M."/>
            <person name="Yamada A."/>
            <person name="Yan M."/>
            <person name="Wang P."/>
            <person name="Xu J."/>
            <person name="Bruns T."/>
            <person name="Baldrian P."/>
            <person name="Vilgalys R."/>
            <person name="Henrissat B."/>
            <person name="Grigoriev I.V."/>
            <person name="Hibbett D."/>
            <person name="Nagy L.G."/>
            <person name="Martin F.M."/>
        </authorList>
    </citation>
    <scope>NUCLEOTIDE SEQUENCE</scope>
    <source>
        <strain evidence="2">BED1</strain>
    </source>
</reference>
<dbReference type="Proteomes" id="UP001194468">
    <property type="component" value="Unassembled WGS sequence"/>
</dbReference>
<proteinExistence type="predicted"/>
<dbReference type="EMBL" id="WHUW01000029">
    <property type="protein sequence ID" value="KAF8434285.1"/>
    <property type="molecule type" value="Genomic_DNA"/>
</dbReference>